<feature type="domain" description="Tryptophan synthase beta chain-like PALP" evidence="4">
    <location>
        <begin position="12"/>
        <end position="315"/>
    </location>
</feature>
<comment type="caution">
    <text evidence="5">The sequence shown here is derived from an EMBL/GenBank/DDBJ whole genome shotgun (WGS) entry which is preliminary data.</text>
</comment>
<evidence type="ECO:0000256" key="3">
    <source>
        <dbReference type="ARBA" id="ARBA00022898"/>
    </source>
</evidence>
<dbReference type="PANTHER" id="PTHR43780">
    <property type="entry name" value="1-AMINOCYCLOPROPANE-1-CARBOXYLATE DEAMINASE-RELATED"/>
    <property type="match status" value="1"/>
</dbReference>
<name>A0ABR6VLE5_9FIRM</name>
<evidence type="ECO:0000313" key="6">
    <source>
        <dbReference type="Proteomes" id="UP000606870"/>
    </source>
</evidence>
<proteinExistence type="inferred from homology"/>
<keyword evidence="6" id="KW-1185">Reference proteome</keyword>
<dbReference type="PIRSF" id="PIRSF006278">
    <property type="entry name" value="ACCD_DCysDesulf"/>
    <property type="match status" value="1"/>
</dbReference>
<reference evidence="5 6" key="1">
    <citation type="submission" date="2020-08" db="EMBL/GenBank/DDBJ databases">
        <authorList>
            <person name="Liu C."/>
            <person name="Sun Q."/>
        </authorList>
    </citation>
    <scope>NUCLEOTIDE SEQUENCE [LARGE SCALE GENOMIC DNA]</scope>
    <source>
        <strain evidence="5 6">NSJ-59</strain>
    </source>
</reference>
<dbReference type="Gene3D" id="3.40.50.1100">
    <property type="match status" value="2"/>
</dbReference>
<sequence>MLINVPKITLLQTTPTPLQYLPGLSQTVLREMYIKRDDLTPLGGGGNKLRKLEYLIGEAQVSEATTIITVGGVQSNHARLTAAAAAKFGLHCIIICLGADPGEVSANLLLDGIFGARVIIKQDDGRDADVQLAEAVEQVTQEEEKKGETVYYIPFGGSNALGMLGYFDCAAELDAQAKAAHLGRATVYTAVGSMGTFMGLYCGLKAIKSTLKLTGIAVLPFEKKEKERLAAYFQEVKDLYGFDFDDSDMHIETGYVRAGYNEPDAAVRQAIYTMARQEGLLLDPCYTGKMFAAVLDMIKERKIKMLNPVILLHTGGLPGLYTKEHREELAKEVASQITLL</sequence>
<accession>A0ABR6VLE5</accession>
<evidence type="ECO:0000256" key="1">
    <source>
        <dbReference type="ARBA" id="ARBA00001933"/>
    </source>
</evidence>
<dbReference type="Pfam" id="PF00291">
    <property type="entry name" value="PALP"/>
    <property type="match status" value="1"/>
</dbReference>
<protein>
    <submittedName>
        <fullName evidence="5">Pyridoxal-phosphate dependent enzyme</fullName>
    </submittedName>
</protein>
<evidence type="ECO:0000313" key="5">
    <source>
        <dbReference type="EMBL" id="MBC3537519.1"/>
    </source>
</evidence>
<dbReference type="InterPro" id="IPR027278">
    <property type="entry name" value="ACCD_DCysDesulf"/>
</dbReference>
<dbReference type="RefSeq" id="WP_186503959.1">
    <property type="nucleotide sequence ID" value="NZ_JACOGK010000029.1"/>
</dbReference>
<comment type="cofactor">
    <cofactor evidence="1">
        <name>pyridoxal 5'-phosphate</name>
        <dbReference type="ChEBI" id="CHEBI:597326"/>
    </cofactor>
</comment>
<keyword evidence="3" id="KW-0663">Pyridoxal phosphate</keyword>
<gene>
    <name evidence="5" type="ORF">H8J70_09670</name>
</gene>
<dbReference type="EMBL" id="JACOGK010000029">
    <property type="protein sequence ID" value="MBC3537519.1"/>
    <property type="molecule type" value="Genomic_DNA"/>
</dbReference>
<evidence type="ECO:0000256" key="2">
    <source>
        <dbReference type="ARBA" id="ARBA00008639"/>
    </source>
</evidence>
<dbReference type="Proteomes" id="UP000606870">
    <property type="component" value="Unassembled WGS sequence"/>
</dbReference>
<organism evidence="5 6">
    <name type="scientific">Megasphaera hominis</name>
    <dbReference type="NCBI Taxonomy" id="159836"/>
    <lineage>
        <taxon>Bacteria</taxon>
        <taxon>Bacillati</taxon>
        <taxon>Bacillota</taxon>
        <taxon>Negativicutes</taxon>
        <taxon>Veillonellales</taxon>
        <taxon>Veillonellaceae</taxon>
        <taxon>Megasphaera</taxon>
    </lineage>
</organism>
<dbReference type="PANTHER" id="PTHR43780:SF2">
    <property type="entry name" value="1-AMINOCYCLOPROPANE-1-CARBOXYLATE DEAMINASE-RELATED"/>
    <property type="match status" value="1"/>
</dbReference>
<comment type="similarity">
    <text evidence="2">Belongs to the ACC deaminase/D-cysteine desulfhydrase family.</text>
</comment>
<evidence type="ECO:0000259" key="4">
    <source>
        <dbReference type="Pfam" id="PF00291"/>
    </source>
</evidence>
<dbReference type="InterPro" id="IPR001926">
    <property type="entry name" value="TrpB-like_PALP"/>
</dbReference>
<dbReference type="InterPro" id="IPR036052">
    <property type="entry name" value="TrpB-like_PALP_sf"/>
</dbReference>
<dbReference type="SUPFAM" id="SSF53686">
    <property type="entry name" value="Tryptophan synthase beta subunit-like PLP-dependent enzymes"/>
    <property type="match status" value="1"/>
</dbReference>